<dbReference type="PANTHER" id="PTHR47245:SF2">
    <property type="entry name" value="PEPTIDYL-PROLYL CIS-TRANS ISOMERASE HP_0175-RELATED"/>
    <property type="match status" value="1"/>
</dbReference>
<evidence type="ECO:0000256" key="3">
    <source>
        <dbReference type="ARBA" id="ARBA00013194"/>
    </source>
</evidence>
<dbReference type="GO" id="GO:0003755">
    <property type="term" value="F:peptidyl-prolyl cis-trans isomerase activity"/>
    <property type="evidence" value="ECO:0007669"/>
    <property type="project" value="UniProtKB-KW"/>
</dbReference>
<gene>
    <name evidence="8" type="ORF">HF682_00660</name>
</gene>
<evidence type="ECO:0000256" key="6">
    <source>
        <dbReference type="PROSITE-ProRule" id="PRU00278"/>
    </source>
</evidence>
<dbReference type="PROSITE" id="PS01096">
    <property type="entry name" value="PPIC_PPIASE_1"/>
    <property type="match status" value="1"/>
</dbReference>
<evidence type="ECO:0000313" key="9">
    <source>
        <dbReference type="Proteomes" id="UP000587991"/>
    </source>
</evidence>
<dbReference type="InterPro" id="IPR050245">
    <property type="entry name" value="PrsA_foldase"/>
</dbReference>
<dbReference type="InterPro" id="IPR027304">
    <property type="entry name" value="Trigger_fact/SurA_dom_sf"/>
</dbReference>
<dbReference type="PROSITE" id="PS50198">
    <property type="entry name" value="PPIC_PPIASE_2"/>
    <property type="match status" value="1"/>
</dbReference>
<dbReference type="SUPFAM" id="SSF109998">
    <property type="entry name" value="Triger factor/SurA peptide-binding domain-like"/>
    <property type="match status" value="1"/>
</dbReference>
<keyword evidence="9" id="KW-1185">Reference proteome</keyword>
<evidence type="ECO:0000256" key="1">
    <source>
        <dbReference type="ARBA" id="ARBA00000971"/>
    </source>
</evidence>
<dbReference type="RefSeq" id="WP_168875336.1">
    <property type="nucleotide sequence ID" value="NZ_JABAIM010000001.1"/>
</dbReference>
<dbReference type="PANTHER" id="PTHR47245">
    <property type="entry name" value="PEPTIDYLPROLYL ISOMERASE"/>
    <property type="match status" value="1"/>
</dbReference>
<sequence>MPICVNQHELTDDDVAREIVNHQQHPNPTRAATESLVIRHVLLDEAERLGLRQADDEASIDALLQSQVSLPTVDDDSCQRHYQQHPARFTVGERVEVSHILFQVTPGVSLPALRAQAEAVLQQLQQTPERFGELAQRYSNCPSAAVGGQLGQLGRGECVPEFERAVFNMPPGLLPQLLESRHGLHIVWLARRINGHLLPYAHVAEQIKATLQAWNQDIAWRQYVHLLVGKARISGIELTMSDSPLVQ</sequence>
<keyword evidence="5 6" id="KW-0413">Isomerase</keyword>
<evidence type="ECO:0000256" key="5">
    <source>
        <dbReference type="ARBA" id="ARBA00023235"/>
    </source>
</evidence>
<dbReference type="Pfam" id="PF00639">
    <property type="entry name" value="Rotamase"/>
    <property type="match status" value="1"/>
</dbReference>
<dbReference type="InterPro" id="IPR046357">
    <property type="entry name" value="PPIase_dom_sf"/>
</dbReference>
<reference evidence="8 9" key="1">
    <citation type="submission" date="2020-04" db="EMBL/GenBank/DDBJ databases">
        <title>Draft genome of Leeia sp. IMCC25680.</title>
        <authorList>
            <person name="Song J."/>
            <person name="Cho J.-C."/>
        </authorList>
    </citation>
    <scope>NUCLEOTIDE SEQUENCE [LARGE SCALE GENOMIC DNA]</scope>
    <source>
        <strain evidence="8 9">IMCC25680</strain>
    </source>
</reference>
<evidence type="ECO:0000256" key="4">
    <source>
        <dbReference type="ARBA" id="ARBA00023110"/>
    </source>
</evidence>
<dbReference type="EC" id="5.2.1.8" evidence="3"/>
<dbReference type="EMBL" id="JABAIM010000001">
    <property type="protein sequence ID" value="NLR73672.1"/>
    <property type="molecule type" value="Genomic_DNA"/>
</dbReference>
<name>A0A847SCI9_9NEIS</name>
<protein>
    <recommendedName>
        <fullName evidence="3">peptidylprolyl isomerase</fullName>
        <ecNumber evidence="3">5.2.1.8</ecNumber>
    </recommendedName>
</protein>
<dbReference type="SUPFAM" id="SSF54534">
    <property type="entry name" value="FKBP-like"/>
    <property type="match status" value="1"/>
</dbReference>
<evidence type="ECO:0000313" key="8">
    <source>
        <dbReference type="EMBL" id="NLR73672.1"/>
    </source>
</evidence>
<accession>A0A847SCI9</accession>
<comment type="similarity">
    <text evidence="2">Belongs to the PpiC/parvulin rotamase family.</text>
</comment>
<evidence type="ECO:0000259" key="7">
    <source>
        <dbReference type="PROSITE" id="PS50198"/>
    </source>
</evidence>
<dbReference type="Gene3D" id="3.10.50.40">
    <property type="match status" value="1"/>
</dbReference>
<dbReference type="Proteomes" id="UP000587991">
    <property type="component" value="Unassembled WGS sequence"/>
</dbReference>
<proteinExistence type="inferred from homology"/>
<organism evidence="8 9">
    <name type="scientific">Leeia aquatica</name>
    <dbReference type="NCBI Taxonomy" id="2725557"/>
    <lineage>
        <taxon>Bacteria</taxon>
        <taxon>Pseudomonadati</taxon>
        <taxon>Pseudomonadota</taxon>
        <taxon>Betaproteobacteria</taxon>
        <taxon>Neisseriales</taxon>
        <taxon>Leeiaceae</taxon>
        <taxon>Leeia</taxon>
    </lineage>
</organism>
<comment type="caution">
    <text evidence="8">The sequence shown here is derived from an EMBL/GenBank/DDBJ whole genome shotgun (WGS) entry which is preliminary data.</text>
</comment>
<dbReference type="InterPro" id="IPR000297">
    <property type="entry name" value="PPIase_PpiC"/>
</dbReference>
<keyword evidence="4 6" id="KW-0697">Rotamase</keyword>
<comment type="catalytic activity">
    <reaction evidence="1">
        <text>[protein]-peptidylproline (omega=180) = [protein]-peptidylproline (omega=0)</text>
        <dbReference type="Rhea" id="RHEA:16237"/>
        <dbReference type="Rhea" id="RHEA-COMP:10747"/>
        <dbReference type="Rhea" id="RHEA-COMP:10748"/>
        <dbReference type="ChEBI" id="CHEBI:83833"/>
        <dbReference type="ChEBI" id="CHEBI:83834"/>
        <dbReference type="EC" id="5.2.1.8"/>
    </reaction>
</comment>
<dbReference type="AlphaFoldDB" id="A0A847SCI9"/>
<feature type="domain" description="PpiC" evidence="7">
    <location>
        <begin position="92"/>
        <end position="191"/>
    </location>
</feature>
<dbReference type="InterPro" id="IPR023058">
    <property type="entry name" value="PPIase_PpiC_CS"/>
</dbReference>
<evidence type="ECO:0000256" key="2">
    <source>
        <dbReference type="ARBA" id="ARBA00007656"/>
    </source>
</evidence>